<feature type="compositionally biased region" description="Polar residues" evidence="2">
    <location>
        <begin position="645"/>
        <end position="658"/>
    </location>
</feature>
<feature type="compositionally biased region" description="Basic and acidic residues" evidence="2">
    <location>
        <begin position="474"/>
        <end position="488"/>
    </location>
</feature>
<feature type="compositionally biased region" description="Polar residues" evidence="2">
    <location>
        <begin position="1769"/>
        <end position="1778"/>
    </location>
</feature>
<feature type="compositionally biased region" description="Low complexity" evidence="2">
    <location>
        <begin position="1886"/>
        <end position="1920"/>
    </location>
</feature>
<feature type="compositionally biased region" description="Low complexity" evidence="2">
    <location>
        <begin position="72"/>
        <end position="90"/>
    </location>
</feature>
<feature type="compositionally biased region" description="Polar residues" evidence="2">
    <location>
        <begin position="838"/>
        <end position="848"/>
    </location>
</feature>
<feature type="region of interest" description="Disordered" evidence="2">
    <location>
        <begin position="572"/>
        <end position="749"/>
    </location>
</feature>
<feature type="region of interest" description="Disordered" evidence="2">
    <location>
        <begin position="1633"/>
        <end position="1654"/>
    </location>
</feature>
<feature type="compositionally biased region" description="Polar residues" evidence="2">
    <location>
        <begin position="1407"/>
        <end position="1418"/>
    </location>
</feature>
<sequence length="1991" mass="219358">MSTLGGNKGERNPNKPKFAALDINSLYRSSRGETFEPTTQKNAAPRKHGMQSLGKVPSARRPPANLPSLKAETSTPSTNTPSQTTNNEPQVSANSTSASWADSGSTQTNATNVTSNSQNLSNSAGQINQQGREQQNQQSGNSSWSAVATGNVSEDSASQPPLYQSPQFQNEFPSLDGAGTMNTSTSSNVSAMTQKSQSQNSFDSGGGSSGLNLRPSTDAASWMQQQQSNLSNSGNARGVGGENGPQQSQQGSMNNFNPTADLGPPKVMALMPSFLRGNAGIGSSPPSMAHSSTRDRGERNDRRESGLDMRDNSMQKSNMDRGNRSGGGGGRNALHYDRSSYNNDYSNNGLPPRHIHNNHHHRQAPPRRQNNMNNINSNSNNNNNSDERSSSYEPEIIMQRPIIKEEELERIDSLARDDAWSKHDEIDYNKKLQFSDDETDDVKPKDLNNDKKVDAWREEKREKQNGPRSIEPSYIEKMKMKREEEERIERERINAAQRKLQELDEKSKQKQISLDKSQEKDVIEEKTTSGLTYTINDSDKKLDYGKSKYQINDKYDTYDQYGRNANITQALSSNASGEFKKSQFQSNLPPRFQKQQQHIERQDDRREKPSSNNYKPLHQQDSKNIPFAQYEQQQQQSQQSQQQQRWNQYNKTTSQQTAPPRRNMSSLSQSSSDDNRQQNSGKQSYNRRRQESEEDDYQRFGKESSSMQQQQQQQQKKSTLQTAQITRSMSDSSDKLSDHNRSEKSTSREYLTNSNVCWAEVCENDKRSSLDTKDRRRVSESSAISDDQPRTILQRNKPLQEQLQGKDVKKETKDEEKSVLNDSSQKNVESNDEKIKNSEQQSSSSVAIDQTKKSLDIIPEKDQILHEKADDTIAGKKETSSKSKESVSKESDDNKSGTKRSPHSNRYDSSSSRGGRGSGNYNSGGYRGNWQQRRGGHSRGGRYEYSDSENSEECDNDWNGGRGGHKSSSLNRKDATKREHFNIQKEGFSPRGEPSRRGRGGGLSGSQSSSNFRRTGSNNSNSITAPIKRIDNYGPPSSKSPFGSTDEKFSSDKRDSKERDKLSDDDRTKQKQKALSDALLLNKNVKDSSNLAMQKSTSPSQTAGGSIKSDDITKQQHSTESLTTTSTQSNQGTYDQKDKKSSESDDKAEKASSGSRANSSSSYNANQNRQSKHDTSKVSSSGSSKTISKPSSISNQDQVNSGKMSTNMSSSSNQPVSSSSLSQSSQKSMIDSRNTNNSANYRNDQRGNAGVSNASSGAGNGNLNANVSGNNRMAPRFAKQQRDVTGPGSNRMSGGNYWDKNHSEGLHDETAKVSLMQQHLGSSGSMAQQQQHQQQLVSSNSNILNSKTDVMKQQPNASQMSTATNQQQAPMLDGASLPKQTLIFENTSYKSAPPSLKRPPSQQQQQVLGQGSMNQKDTTPTINEMIEQQAKDHSLSSALQNLSFGQKPNDMVDMNFKFSFDTQLTDDGNSGFGSVTSSSSTHPSQTSKASSLGLVGAKTGMQNSNILNTDALNMKVASCKKVWEEPSVDHSGSNADDVMANFVAQQHMQYSHNNITAHHTGLSPQSFGYATSSVTDHTSSLEHFNKSNDNDDSNSYPSPQQHMSAHVMQQANLSMKAAEVFASANVCKVKPTQQQMHQSGLSSPPQLQQSQMQQHQQTFYPTPNYPNIPTIPSPPVVYNSQATTSGLYNPYNMDAARAQMYSYQTGNANNSLSFNAFMQTPNIASAPTHEMYQNLPQYRAAVQSYNQTPQLNNPNAAVLISSATASNSMMGSKSNAPQQIGAIGSKSSAPQSSSSAAAAAGQYNPQYMNHVYHHQNNYYPNSTAQQANAYYNATGTAPASGGYGIFSGTNAAPQQQPQMNYGSVGQYPINSQMLNNLVYRGGPVMNNSNGSSASGSNSNSGATTGGYMKQQQQHQQSQLQDPTSLMKFSNANQESNYFSTINLQNNYSQFSSHGRTTKKYNGSAVYNPNQGKSQYFTNNPNYYKREDTENL</sequence>
<evidence type="ECO:0000256" key="2">
    <source>
        <dbReference type="SAM" id="MobiDB-lite"/>
    </source>
</evidence>
<feature type="compositionally biased region" description="Low complexity" evidence="2">
    <location>
        <begin position="370"/>
        <end position="384"/>
    </location>
</feature>
<feature type="region of interest" description="Disordered" evidence="2">
    <location>
        <begin position="1880"/>
        <end position="1921"/>
    </location>
</feature>
<evidence type="ECO:0000313" key="4">
    <source>
        <dbReference type="EMBL" id="KAG5672912.1"/>
    </source>
</evidence>
<gene>
    <name evidence="4" type="ORF">PVAND_003000</name>
</gene>
<evidence type="ECO:0000313" key="5">
    <source>
        <dbReference type="Proteomes" id="UP001107558"/>
    </source>
</evidence>
<feature type="compositionally biased region" description="Basic and acidic residues" evidence="2">
    <location>
        <begin position="804"/>
        <end position="819"/>
    </location>
</feature>
<feature type="compositionally biased region" description="Basic residues" evidence="2">
    <location>
        <begin position="353"/>
        <end position="365"/>
    </location>
</feature>
<feature type="compositionally biased region" description="Basic and acidic residues" evidence="2">
    <location>
        <begin position="1135"/>
        <end position="1150"/>
    </location>
</feature>
<feature type="region of interest" description="Disordered" evidence="2">
    <location>
        <begin position="431"/>
        <end position="488"/>
    </location>
</feature>
<feature type="region of interest" description="Disordered" evidence="2">
    <location>
        <begin position="1"/>
        <end position="20"/>
    </location>
</feature>
<feature type="compositionally biased region" description="Basic and acidic residues" evidence="2">
    <location>
        <begin position="597"/>
        <end position="609"/>
    </location>
</feature>
<feature type="compositionally biased region" description="Low complexity" evidence="2">
    <location>
        <begin position="1637"/>
        <end position="1654"/>
    </location>
</feature>
<feature type="region of interest" description="Disordered" evidence="2">
    <location>
        <begin position="1964"/>
        <end position="1991"/>
    </location>
</feature>
<reference evidence="4" key="1">
    <citation type="submission" date="2021-03" db="EMBL/GenBank/DDBJ databases">
        <title>Chromosome level genome of the anhydrobiotic midge Polypedilum vanderplanki.</title>
        <authorList>
            <person name="Yoshida Y."/>
            <person name="Kikawada T."/>
            <person name="Gusev O."/>
        </authorList>
    </citation>
    <scope>NUCLEOTIDE SEQUENCE</scope>
    <source>
        <strain evidence="4">NIAS01</strain>
        <tissue evidence="4">Whole body or cell culture</tissue>
    </source>
</reference>
<evidence type="ECO:0000256" key="1">
    <source>
        <dbReference type="ARBA" id="ARBA00022553"/>
    </source>
</evidence>
<feature type="compositionally biased region" description="Basic and acidic residues" evidence="2">
    <location>
        <begin position="1579"/>
        <end position="1589"/>
    </location>
</feature>
<feature type="compositionally biased region" description="Basic and acidic residues" evidence="2">
    <location>
        <begin position="732"/>
        <end position="747"/>
    </location>
</feature>
<feature type="compositionally biased region" description="Low complexity" evidence="2">
    <location>
        <begin position="661"/>
        <end position="680"/>
    </location>
</feature>
<protein>
    <recommendedName>
        <fullName evidence="3">BAT2 N-terminal domain-containing protein</fullName>
    </recommendedName>
</protein>
<organism evidence="4 5">
    <name type="scientific">Polypedilum vanderplanki</name>
    <name type="common">Sleeping chironomid midge</name>
    <dbReference type="NCBI Taxonomy" id="319348"/>
    <lineage>
        <taxon>Eukaryota</taxon>
        <taxon>Metazoa</taxon>
        <taxon>Ecdysozoa</taxon>
        <taxon>Arthropoda</taxon>
        <taxon>Hexapoda</taxon>
        <taxon>Insecta</taxon>
        <taxon>Pterygota</taxon>
        <taxon>Neoptera</taxon>
        <taxon>Endopterygota</taxon>
        <taxon>Diptera</taxon>
        <taxon>Nematocera</taxon>
        <taxon>Chironomoidea</taxon>
        <taxon>Chironomidae</taxon>
        <taxon>Chironominae</taxon>
        <taxon>Polypedilum</taxon>
        <taxon>Polypedilum</taxon>
    </lineage>
</organism>
<feature type="compositionally biased region" description="Polar residues" evidence="2">
    <location>
        <begin position="716"/>
        <end position="731"/>
    </location>
</feature>
<comment type="caution">
    <text evidence="4">The sequence shown here is derived from an EMBL/GenBank/DDBJ whole genome shotgun (WGS) entry which is preliminary data.</text>
</comment>
<feature type="compositionally biased region" description="Basic and acidic residues" evidence="2">
    <location>
        <begin position="1045"/>
        <end position="1069"/>
    </location>
</feature>
<feature type="compositionally biased region" description="Basic and acidic residues" evidence="2">
    <location>
        <begin position="971"/>
        <end position="983"/>
    </location>
</feature>
<feature type="compositionally biased region" description="Acidic residues" evidence="2">
    <location>
        <begin position="946"/>
        <end position="956"/>
    </location>
</feature>
<feature type="compositionally biased region" description="Polar residues" evidence="2">
    <location>
        <begin position="210"/>
        <end position="223"/>
    </location>
</feature>
<name>A0A9J6BT76_POLVA</name>
<dbReference type="InterPro" id="IPR009738">
    <property type="entry name" value="BAT2_N"/>
</dbReference>
<feature type="region of interest" description="Disordered" evidence="2">
    <location>
        <begin position="1769"/>
        <end position="1797"/>
    </location>
</feature>
<feature type="compositionally biased region" description="Low complexity" evidence="2">
    <location>
        <begin position="1322"/>
        <end position="1338"/>
    </location>
</feature>
<feature type="compositionally biased region" description="Low complexity" evidence="2">
    <location>
        <begin position="1115"/>
        <end position="1133"/>
    </location>
</feature>
<feature type="compositionally biased region" description="Polar residues" evidence="2">
    <location>
        <begin position="144"/>
        <end position="172"/>
    </location>
</feature>
<feature type="region of interest" description="Disordered" evidence="2">
    <location>
        <begin position="1319"/>
        <end position="1338"/>
    </location>
</feature>
<dbReference type="Proteomes" id="UP001107558">
    <property type="component" value="Chromosome 3"/>
</dbReference>
<feature type="compositionally biased region" description="Low complexity" evidence="2">
    <location>
        <begin position="1151"/>
        <end position="1169"/>
    </location>
</feature>
<feature type="compositionally biased region" description="Basic and acidic residues" evidence="2">
    <location>
        <begin position="441"/>
        <end position="465"/>
    </location>
</feature>
<feature type="compositionally biased region" description="Basic and acidic residues" evidence="2">
    <location>
        <begin position="768"/>
        <end position="779"/>
    </location>
</feature>
<feature type="domain" description="BAT2 N-terminal" evidence="3">
    <location>
        <begin position="1"/>
        <end position="188"/>
    </location>
</feature>
<accession>A0A9J6BT76</accession>
<feature type="region of interest" description="Disordered" evidence="2">
    <location>
        <begin position="1572"/>
        <end position="1605"/>
    </location>
</feature>
<feature type="compositionally biased region" description="Low complexity" evidence="2">
    <location>
        <begin position="1005"/>
        <end position="1014"/>
    </location>
</feature>
<feature type="compositionally biased region" description="Low complexity" evidence="2">
    <location>
        <begin position="339"/>
        <end position="352"/>
    </location>
</feature>
<feature type="compositionally biased region" description="Low complexity" evidence="2">
    <location>
        <begin position="125"/>
        <end position="143"/>
    </location>
</feature>
<feature type="compositionally biased region" description="Polar residues" evidence="2">
    <location>
        <begin position="1087"/>
        <end position="1104"/>
    </location>
</feature>
<feature type="compositionally biased region" description="Polar residues" evidence="2">
    <location>
        <begin position="1596"/>
        <end position="1605"/>
    </location>
</feature>
<feature type="compositionally biased region" description="Basic and acidic residues" evidence="2">
    <location>
        <begin position="850"/>
        <end position="896"/>
    </location>
</feature>
<feature type="compositionally biased region" description="Basic and acidic residues" evidence="2">
    <location>
        <begin position="292"/>
        <end position="323"/>
    </location>
</feature>
<keyword evidence="1" id="KW-0597">Phosphoprotein</keyword>
<feature type="compositionally biased region" description="Low complexity" evidence="2">
    <location>
        <begin position="224"/>
        <end position="235"/>
    </location>
</feature>
<feature type="compositionally biased region" description="Polar residues" evidence="2">
    <location>
        <begin position="1015"/>
        <end position="1024"/>
    </location>
</feature>
<dbReference type="PANTHER" id="PTHR14038">
    <property type="entry name" value="BAT2 HLA-B-ASSOCIATED TRANSCRIPT 2"/>
    <property type="match status" value="1"/>
</dbReference>
<feature type="compositionally biased region" description="Low complexity" evidence="2">
    <location>
        <begin position="1177"/>
        <end position="1232"/>
    </location>
</feature>
<feature type="region of interest" description="Disordered" evidence="2">
    <location>
        <begin position="1471"/>
        <end position="1491"/>
    </location>
</feature>
<feature type="compositionally biased region" description="Low complexity" evidence="2">
    <location>
        <begin position="1782"/>
        <end position="1797"/>
    </location>
</feature>
<feature type="compositionally biased region" description="Polar residues" evidence="2">
    <location>
        <begin position="572"/>
        <end position="596"/>
    </location>
</feature>
<dbReference type="EMBL" id="JADBJN010000003">
    <property type="protein sequence ID" value="KAG5672912.1"/>
    <property type="molecule type" value="Genomic_DNA"/>
</dbReference>
<dbReference type="InterPro" id="IPR033184">
    <property type="entry name" value="PRRC2"/>
</dbReference>
<feature type="compositionally biased region" description="Polar residues" evidence="2">
    <location>
        <begin position="1233"/>
        <end position="1242"/>
    </location>
</feature>
<feature type="region of interest" description="Disordered" evidence="2">
    <location>
        <begin position="1390"/>
        <end position="1418"/>
    </location>
</feature>
<feature type="compositionally biased region" description="Polar residues" evidence="2">
    <location>
        <begin position="180"/>
        <end position="203"/>
    </location>
</feature>
<keyword evidence="5" id="KW-1185">Reference proteome</keyword>
<dbReference type="GO" id="GO:0030154">
    <property type="term" value="P:cell differentiation"/>
    <property type="evidence" value="ECO:0007669"/>
    <property type="project" value="TreeGrafter"/>
</dbReference>
<feature type="compositionally biased region" description="Polar residues" evidence="2">
    <location>
        <begin position="244"/>
        <end position="258"/>
    </location>
</feature>
<dbReference type="OrthoDB" id="7791260at2759"/>
<feature type="compositionally biased region" description="Low complexity" evidence="2">
    <location>
        <begin position="632"/>
        <end position="644"/>
    </location>
</feature>
<feature type="compositionally biased region" description="Polar residues" evidence="2">
    <location>
        <begin position="1964"/>
        <end position="1981"/>
    </location>
</feature>
<dbReference type="PANTHER" id="PTHR14038:SF0">
    <property type="entry name" value="LP18708P"/>
    <property type="match status" value="1"/>
</dbReference>
<feature type="compositionally biased region" description="Basic and acidic residues" evidence="2">
    <location>
        <begin position="516"/>
        <end position="527"/>
    </location>
</feature>
<feature type="compositionally biased region" description="Polar residues" evidence="2">
    <location>
        <begin position="91"/>
        <end position="124"/>
    </location>
</feature>
<feature type="region of interest" description="Disordered" evidence="2">
    <location>
        <begin position="500"/>
        <end position="548"/>
    </location>
</feature>
<feature type="compositionally biased region" description="Basic and acidic residues" evidence="2">
    <location>
        <begin position="537"/>
        <end position="548"/>
    </location>
</feature>
<dbReference type="Pfam" id="PF07001">
    <property type="entry name" value="BAT2_N"/>
    <property type="match status" value="1"/>
</dbReference>
<proteinExistence type="predicted"/>
<feature type="compositionally biased region" description="Low complexity" evidence="2">
    <location>
        <begin position="1247"/>
        <end position="1271"/>
    </location>
</feature>
<feature type="compositionally biased region" description="Low complexity" evidence="2">
    <location>
        <begin position="907"/>
        <end position="924"/>
    </location>
</feature>
<feature type="region of interest" description="Disordered" evidence="2">
    <location>
        <begin position="768"/>
        <end position="1303"/>
    </location>
</feature>
<evidence type="ECO:0000259" key="3">
    <source>
        <dbReference type="Pfam" id="PF07001"/>
    </source>
</evidence>
<feature type="compositionally biased region" description="Polar residues" evidence="2">
    <location>
        <begin position="780"/>
        <end position="803"/>
    </location>
</feature>
<feature type="region of interest" description="Disordered" evidence="2">
    <location>
        <begin position="28"/>
        <end position="396"/>
    </location>
</feature>